<dbReference type="Pfam" id="PF17957">
    <property type="entry name" value="Big_7"/>
    <property type="match status" value="1"/>
</dbReference>
<dbReference type="Gene3D" id="3.40.710.10">
    <property type="entry name" value="DD-peptidase/beta-lactamase superfamily"/>
    <property type="match status" value="1"/>
</dbReference>
<dbReference type="FunFam" id="1.10.3810.10:FF:000001">
    <property type="entry name" value="Penicillin-binding protein 1A"/>
    <property type="match status" value="1"/>
</dbReference>
<evidence type="ECO:0000256" key="3">
    <source>
        <dbReference type="ARBA" id="ARBA00007739"/>
    </source>
</evidence>
<dbReference type="GO" id="GO:0030288">
    <property type="term" value="C:outer membrane-bounded periplasmic space"/>
    <property type="evidence" value="ECO:0007669"/>
    <property type="project" value="TreeGrafter"/>
</dbReference>
<keyword evidence="17" id="KW-0812">Transmembrane</keyword>
<proteinExistence type="inferred from homology"/>
<evidence type="ECO:0000256" key="14">
    <source>
        <dbReference type="ARBA" id="ARBA00023316"/>
    </source>
</evidence>
<accession>A0A7X9E6Y5</accession>
<dbReference type="Proteomes" id="UP000590542">
    <property type="component" value="Unassembled WGS sequence"/>
</dbReference>
<evidence type="ECO:0000256" key="15">
    <source>
        <dbReference type="ARBA" id="ARBA00034000"/>
    </source>
</evidence>
<keyword evidence="10" id="KW-0133">Cell shape</keyword>
<keyword evidence="6" id="KW-0645">Protease</keyword>
<protein>
    <recommendedName>
        <fullName evidence="22">Penicillin-insensitive transglycosylase</fullName>
    </recommendedName>
</protein>
<evidence type="ECO:0000256" key="17">
    <source>
        <dbReference type="SAM" id="Phobius"/>
    </source>
</evidence>
<feature type="transmembrane region" description="Helical" evidence="17">
    <location>
        <begin position="67"/>
        <end position="90"/>
    </location>
</feature>
<evidence type="ECO:0000256" key="12">
    <source>
        <dbReference type="ARBA" id="ARBA00023136"/>
    </source>
</evidence>
<dbReference type="GO" id="GO:0008658">
    <property type="term" value="F:penicillin binding"/>
    <property type="evidence" value="ECO:0007669"/>
    <property type="project" value="InterPro"/>
</dbReference>
<evidence type="ECO:0000256" key="2">
    <source>
        <dbReference type="ARBA" id="ARBA00007090"/>
    </source>
</evidence>
<dbReference type="Pfam" id="PF00912">
    <property type="entry name" value="Transgly"/>
    <property type="match status" value="1"/>
</dbReference>
<evidence type="ECO:0000256" key="7">
    <source>
        <dbReference type="ARBA" id="ARBA00022676"/>
    </source>
</evidence>
<evidence type="ECO:0000256" key="4">
    <source>
        <dbReference type="ARBA" id="ARBA00022475"/>
    </source>
</evidence>
<dbReference type="SUPFAM" id="SSF53955">
    <property type="entry name" value="Lysozyme-like"/>
    <property type="match status" value="1"/>
</dbReference>
<keyword evidence="9" id="KW-0378">Hydrolase</keyword>
<keyword evidence="12 17" id="KW-0472">Membrane</keyword>
<dbReference type="PANTHER" id="PTHR32282:SF11">
    <property type="entry name" value="PENICILLIN-BINDING PROTEIN 1B"/>
    <property type="match status" value="1"/>
</dbReference>
<name>A0A7X9E6Y5_UNCKA</name>
<evidence type="ECO:0000256" key="13">
    <source>
        <dbReference type="ARBA" id="ARBA00023268"/>
    </source>
</evidence>
<feature type="domain" description="Penicillin-binding protein transpeptidase" evidence="18">
    <location>
        <begin position="388"/>
        <end position="663"/>
    </location>
</feature>
<dbReference type="AlphaFoldDB" id="A0A7X9E6Y5"/>
<dbReference type="EMBL" id="JAAZNV010000007">
    <property type="protein sequence ID" value="NMB91622.1"/>
    <property type="molecule type" value="Genomic_DNA"/>
</dbReference>
<keyword evidence="11" id="KW-0573">Peptidoglycan synthesis</keyword>
<evidence type="ECO:0000259" key="18">
    <source>
        <dbReference type="Pfam" id="PF00905"/>
    </source>
</evidence>
<keyword evidence="14" id="KW-0961">Cell wall biogenesis/degradation</keyword>
<keyword evidence="13" id="KW-0511">Multifunctional enzyme</keyword>
<evidence type="ECO:0000256" key="5">
    <source>
        <dbReference type="ARBA" id="ARBA00022645"/>
    </source>
</evidence>
<comment type="similarity">
    <text evidence="2">In the C-terminal section; belongs to the transpeptidase family.</text>
</comment>
<keyword evidence="4" id="KW-1003">Cell membrane</keyword>
<keyword evidence="17" id="KW-1133">Transmembrane helix</keyword>
<gene>
    <name evidence="20" type="ORF">GYA37_02100</name>
</gene>
<dbReference type="Gene3D" id="1.10.3810.10">
    <property type="entry name" value="Biosynthetic peptidoglycan transglycosylase-like"/>
    <property type="match status" value="1"/>
</dbReference>
<evidence type="ECO:0000256" key="8">
    <source>
        <dbReference type="ARBA" id="ARBA00022679"/>
    </source>
</evidence>
<dbReference type="Pfam" id="PF00905">
    <property type="entry name" value="Transpeptidase"/>
    <property type="match status" value="1"/>
</dbReference>
<dbReference type="GO" id="GO:0008955">
    <property type="term" value="F:peptidoglycan glycosyltransferase activity"/>
    <property type="evidence" value="ECO:0007669"/>
    <property type="project" value="UniProtKB-EC"/>
</dbReference>
<dbReference type="GO" id="GO:0009252">
    <property type="term" value="P:peptidoglycan biosynthetic process"/>
    <property type="evidence" value="ECO:0007669"/>
    <property type="project" value="UniProtKB-KW"/>
</dbReference>
<dbReference type="InterPro" id="IPR001264">
    <property type="entry name" value="Glyco_trans_51"/>
</dbReference>
<dbReference type="InterPro" id="IPR036950">
    <property type="entry name" value="PBP_transglycosylase"/>
</dbReference>
<dbReference type="PANTHER" id="PTHR32282">
    <property type="entry name" value="BINDING PROTEIN TRANSPEPTIDASE, PUTATIVE-RELATED"/>
    <property type="match status" value="1"/>
</dbReference>
<keyword evidence="5" id="KW-0121">Carboxypeptidase</keyword>
<comment type="similarity">
    <text evidence="3">In the N-terminal section; belongs to the glycosyltransferase 51 family.</text>
</comment>
<reference evidence="20 21" key="1">
    <citation type="journal article" date="2020" name="Biotechnol. Biofuels">
        <title>New insights from the biogas microbiome by comprehensive genome-resolved metagenomics of nearly 1600 species originating from multiple anaerobic digesters.</title>
        <authorList>
            <person name="Campanaro S."/>
            <person name="Treu L."/>
            <person name="Rodriguez-R L.M."/>
            <person name="Kovalovszki A."/>
            <person name="Ziels R.M."/>
            <person name="Maus I."/>
            <person name="Zhu X."/>
            <person name="Kougias P.G."/>
            <person name="Basile A."/>
            <person name="Luo G."/>
            <person name="Schluter A."/>
            <person name="Konstantinidis K.T."/>
            <person name="Angelidaki I."/>
        </authorList>
    </citation>
    <scope>NUCLEOTIDE SEQUENCE [LARGE SCALE GENOMIC DNA]</scope>
    <source>
        <strain evidence="20">AS27yjCOA_202</strain>
    </source>
</reference>
<comment type="catalytic activity">
    <reaction evidence="15">
        <text>Preferential cleavage: (Ac)2-L-Lys-D-Ala-|-D-Ala. Also transpeptidation of peptidyl-alanyl moieties that are N-acyl substituents of D-alanine.</text>
        <dbReference type="EC" id="3.4.16.4"/>
    </reaction>
</comment>
<dbReference type="GO" id="GO:0071555">
    <property type="term" value="P:cell wall organization"/>
    <property type="evidence" value="ECO:0007669"/>
    <property type="project" value="UniProtKB-KW"/>
</dbReference>
<dbReference type="InterPro" id="IPR012338">
    <property type="entry name" value="Beta-lactam/transpept-like"/>
</dbReference>
<dbReference type="SUPFAM" id="SSF56601">
    <property type="entry name" value="beta-lactamase/transpeptidase-like"/>
    <property type="match status" value="1"/>
</dbReference>
<evidence type="ECO:0000256" key="6">
    <source>
        <dbReference type="ARBA" id="ARBA00022670"/>
    </source>
</evidence>
<keyword evidence="7" id="KW-0328">Glycosyltransferase</keyword>
<comment type="catalytic activity">
    <reaction evidence="16">
        <text>[GlcNAc-(1-&gt;4)-Mur2Ac(oyl-L-Ala-gamma-D-Glu-L-Lys-D-Ala-D-Ala)](n)-di-trans,octa-cis-undecaprenyl diphosphate + beta-D-GlcNAc-(1-&gt;4)-Mur2Ac(oyl-L-Ala-gamma-D-Glu-L-Lys-D-Ala-D-Ala)-di-trans,octa-cis-undecaprenyl diphosphate = [GlcNAc-(1-&gt;4)-Mur2Ac(oyl-L-Ala-gamma-D-Glu-L-Lys-D-Ala-D-Ala)](n+1)-di-trans,octa-cis-undecaprenyl diphosphate + di-trans,octa-cis-undecaprenyl diphosphate + H(+)</text>
        <dbReference type="Rhea" id="RHEA:23708"/>
        <dbReference type="Rhea" id="RHEA-COMP:9602"/>
        <dbReference type="Rhea" id="RHEA-COMP:9603"/>
        <dbReference type="ChEBI" id="CHEBI:15378"/>
        <dbReference type="ChEBI" id="CHEBI:58405"/>
        <dbReference type="ChEBI" id="CHEBI:60033"/>
        <dbReference type="ChEBI" id="CHEBI:78435"/>
        <dbReference type="EC" id="2.4.99.28"/>
    </reaction>
</comment>
<evidence type="ECO:0000313" key="20">
    <source>
        <dbReference type="EMBL" id="NMB91622.1"/>
    </source>
</evidence>
<evidence type="ECO:0008006" key="22">
    <source>
        <dbReference type="Google" id="ProtNLM"/>
    </source>
</evidence>
<sequence length="909" mass="101858">MSKFSNQGYTSFQRLKKDRSVFGVAKKIFLFIKSVIVKIASKIVSILPEPKTMSPIQRKKRLYRLTYASSVVLTVIVAGLLMLIVVFAIFSRDLPNPNQLLERSFELSTRFYDKNGELLYEVYGDKNRTLVKLENVSSYVVQATLSAEDSEFYLHKGYSIRGIMRALKNTFFGGSLQGGSTLTQQAIKNTLLTQERTVVRKIKELILSLQLEGRYTKDEILQMYLNESPYGGLNYGIYSASKAYFNKEPKDLTMAESAYLAGLTQSPTYYSQFGSSPEAGIERKNYVLYLMKERGWVEKDGKRHYITEEQYEQAKSENLKFDTARVPIEAPHFVYYVRQYLTNILGQEAVEMGGLKVKTTLDLNVQRLAQEIVTDELDASENLNVYNGGMIVLDPKTGGILAMVGSKGYNLDPEPENCISGGTGENSCKFDPYVNVTLVSRQPGSAIKPITYATMLSQGYTAAYPLLDVPTKFEGSAPDEPYVPENYDGKFRGIVSLRKALGNSLNIPAVKALKIVGIGNMIDQAEKMGITTFKDRSRYGLALTLGGGETKLLELTGAFSVFAAEGIYREPTPIIEVTDQQGNVVYKPSQVEKRALSEEVAFLISDILSDDGARSDVFGAGSLLNIPGKQVAVKTGTTDDKRDNYAIGYTPSVVAGVWVGNSNNEKMNPYIASGISGASPIWNKFMTEYLKDKKNEKFETPKTVKKIEVDKITGGLPYKDNEKRSEWFAENTEPTAVSDWYQRIQICKIDGRIANEGCKDADKTETKDFIRVKAEYPYWQSAVDSWIKDNYNNDKKYFPPLMTSKLEFDGDEVKNKSDVNVEIVGVDDEDSVYLNFRLNAEVSCYYDVEKVTFYMDGEKIGEDSKSPYGYNLELKSSDIGTHTFKVTARDEKDNKGEYEVKLNVVGYAN</sequence>
<evidence type="ECO:0000256" key="16">
    <source>
        <dbReference type="ARBA" id="ARBA00049902"/>
    </source>
</evidence>
<dbReference type="Gene3D" id="2.60.40.10">
    <property type="entry name" value="Immunoglobulins"/>
    <property type="match status" value="1"/>
</dbReference>
<evidence type="ECO:0000256" key="10">
    <source>
        <dbReference type="ARBA" id="ARBA00022960"/>
    </source>
</evidence>
<dbReference type="GO" id="GO:0008360">
    <property type="term" value="P:regulation of cell shape"/>
    <property type="evidence" value="ECO:0007669"/>
    <property type="project" value="UniProtKB-KW"/>
</dbReference>
<dbReference type="InterPro" id="IPR001460">
    <property type="entry name" value="PCN-bd_Tpept"/>
</dbReference>
<comment type="caution">
    <text evidence="20">The sequence shown here is derived from an EMBL/GenBank/DDBJ whole genome shotgun (WGS) entry which is preliminary data.</text>
</comment>
<dbReference type="GO" id="GO:0005886">
    <property type="term" value="C:plasma membrane"/>
    <property type="evidence" value="ECO:0007669"/>
    <property type="project" value="UniProtKB-SubCell"/>
</dbReference>
<dbReference type="InterPro" id="IPR050396">
    <property type="entry name" value="Glycosyltr_51/Transpeptidase"/>
</dbReference>
<evidence type="ECO:0000256" key="9">
    <source>
        <dbReference type="ARBA" id="ARBA00022801"/>
    </source>
</evidence>
<dbReference type="InterPro" id="IPR023346">
    <property type="entry name" value="Lysozyme-like_dom_sf"/>
</dbReference>
<organism evidence="20 21">
    <name type="scientific">candidate division WWE3 bacterium</name>
    <dbReference type="NCBI Taxonomy" id="2053526"/>
    <lineage>
        <taxon>Bacteria</taxon>
        <taxon>Katanobacteria</taxon>
    </lineage>
</organism>
<dbReference type="InterPro" id="IPR013783">
    <property type="entry name" value="Ig-like_fold"/>
</dbReference>
<evidence type="ECO:0000256" key="1">
    <source>
        <dbReference type="ARBA" id="ARBA00004236"/>
    </source>
</evidence>
<dbReference type="GO" id="GO:0009002">
    <property type="term" value="F:serine-type D-Ala-D-Ala carboxypeptidase activity"/>
    <property type="evidence" value="ECO:0007669"/>
    <property type="project" value="UniProtKB-EC"/>
</dbReference>
<comment type="subcellular location">
    <subcellularLocation>
        <location evidence="1">Cell membrane</location>
    </subcellularLocation>
</comment>
<feature type="domain" description="Glycosyl transferase family 51" evidence="19">
    <location>
        <begin position="116"/>
        <end position="291"/>
    </location>
</feature>
<evidence type="ECO:0000313" key="21">
    <source>
        <dbReference type="Proteomes" id="UP000590542"/>
    </source>
</evidence>
<evidence type="ECO:0000256" key="11">
    <source>
        <dbReference type="ARBA" id="ARBA00022984"/>
    </source>
</evidence>
<dbReference type="GO" id="GO:0006508">
    <property type="term" value="P:proteolysis"/>
    <property type="evidence" value="ECO:0007669"/>
    <property type="project" value="UniProtKB-KW"/>
</dbReference>
<evidence type="ECO:0000259" key="19">
    <source>
        <dbReference type="Pfam" id="PF00912"/>
    </source>
</evidence>
<keyword evidence="8" id="KW-0808">Transferase</keyword>